<dbReference type="KEGG" id="bvi:Bcep1808_1088"/>
<evidence type="ECO:0000313" key="1">
    <source>
        <dbReference type="EMBL" id="ABO54099.1"/>
    </source>
</evidence>
<sequence>MILQTAIRLQSAYANVGRPAPKWFAGRAALPKLHQSVSCCSARDGARAAKILRLSMFCRCQPFESSRIPFRVSREGAAARSRAWPLSGRAVPPLIQTLLEQGVGSCPRSSLS</sequence>
<evidence type="ECO:0000313" key="2">
    <source>
        <dbReference type="Proteomes" id="UP000002287"/>
    </source>
</evidence>
<organism evidence="1 2">
    <name type="scientific">Burkholderia vietnamiensis (strain G4 / LMG 22486)</name>
    <name type="common">Burkholderia cepacia (strain R1808)</name>
    <dbReference type="NCBI Taxonomy" id="269482"/>
    <lineage>
        <taxon>Bacteria</taxon>
        <taxon>Pseudomonadati</taxon>
        <taxon>Pseudomonadota</taxon>
        <taxon>Betaproteobacteria</taxon>
        <taxon>Burkholderiales</taxon>
        <taxon>Burkholderiaceae</taxon>
        <taxon>Burkholderia</taxon>
        <taxon>Burkholderia cepacia complex</taxon>
    </lineage>
</organism>
<reference evidence="2" key="1">
    <citation type="submission" date="2007-03" db="EMBL/GenBank/DDBJ databases">
        <title>Complete sequence of chromosome 1 of Burkholderia vietnamiensis G4.</title>
        <authorList>
            <consortium name="US DOE Joint Genome Institute"/>
            <person name="Copeland A."/>
            <person name="Lucas S."/>
            <person name="Lapidus A."/>
            <person name="Barry K."/>
            <person name="Detter J.C."/>
            <person name="Glavina del Rio T."/>
            <person name="Hammon N."/>
            <person name="Israni S."/>
            <person name="Dalin E."/>
            <person name="Tice H."/>
            <person name="Pitluck S."/>
            <person name="Chain P."/>
            <person name="Malfatti S."/>
            <person name="Shin M."/>
            <person name="Vergez L."/>
            <person name="Schmutz J."/>
            <person name="Larimer F."/>
            <person name="Land M."/>
            <person name="Hauser L."/>
            <person name="Kyrpides N."/>
            <person name="Tiedje J."/>
            <person name="Richardson P."/>
        </authorList>
    </citation>
    <scope>NUCLEOTIDE SEQUENCE [LARGE SCALE GENOMIC DNA]</scope>
    <source>
        <strain evidence="2">G4 / LMG 22486</strain>
    </source>
</reference>
<protein>
    <submittedName>
        <fullName evidence="1">Uncharacterized protein</fullName>
    </submittedName>
</protein>
<dbReference type="AlphaFoldDB" id="A4JCU6"/>
<dbReference type="Proteomes" id="UP000002287">
    <property type="component" value="Chromosome 1"/>
</dbReference>
<name>A4JCU6_BURVG</name>
<proteinExistence type="predicted"/>
<accession>A4JCU6</accession>
<dbReference type="HOGENOM" id="CLU_2141222_0_0_4"/>
<gene>
    <name evidence="1" type="ordered locus">Bcep1808_1088</name>
</gene>
<dbReference type="EMBL" id="CP000614">
    <property type="protein sequence ID" value="ABO54099.1"/>
    <property type="molecule type" value="Genomic_DNA"/>
</dbReference>